<evidence type="ECO:0000259" key="4">
    <source>
        <dbReference type="SMART" id="SM01075"/>
    </source>
</evidence>
<feature type="region of interest" description="Disordered" evidence="3">
    <location>
        <begin position="231"/>
        <end position="267"/>
    </location>
</feature>
<name>A0AA38GHH0_TAXCH</name>
<gene>
    <name evidence="5" type="ORF">KI387_018318</name>
</gene>
<dbReference type="PANTHER" id="PTHR28637:SF1">
    <property type="entry name" value="DNA REPLICATION FACTOR CDT1"/>
    <property type="match status" value="1"/>
</dbReference>
<dbReference type="Pfam" id="PF16679">
    <property type="entry name" value="CDT1_C"/>
    <property type="match status" value="1"/>
</dbReference>
<evidence type="ECO:0000256" key="1">
    <source>
        <dbReference type="ARBA" id="ARBA00008356"/>
    </source>
</evidence>
<dbReference type="SMART" id="SM01075">
    <property type="entry name" value="CDT1"/>
    <property type="match status" value="1"/>
</dbReference>
<protein>
    <recommendedName>
        <fullName evidence="4">CDT1 Geminin-binding domain-containing protein</fullName>
    </recommendedName>
</protein>
<feature type="non-terminal residue" evidence="5">
    <location>
        <position position="1"/>
    </location>
</feature>
<dbReference type="GO" id="GO:0070182">
    <property type="term" value="F:DNA polymerase binding"/>
    <property type="evidence" value="ECO:0007669"/>
    <property type="project" value="TreeGrafter"/>
</dbReference>
<feature type="region of interest" description="Disordered" evidence="3">
    <location>
        <begin position="611"/>
        <end position="636"/>
    </location>
</feature>
<comment type="caution">
    <text evidence="5">The sequence shown here is derived from an EMBL/GenBank/DDBJ whole genome shotgun (WGS) entry which is preliminary data.</text>
</comment>
<dbReference type="GO" id="GO:0000076">
    <property type="term" value="P:DNA replication checkpoint signaling"/>
    <property type="evidence" value="ECO:0007669"/>
    <property type="project" value="TreeGrafter"/>
</dbReference>
<dbReference type="InterPro" id="IPR036390">
    <property type="entry name" value="WH_DNA-bd_sf"/>
</dbReference>
<feature type="non-terminal residue" evidence="5">
    <location>
        <position position="781"/>
    </location>
</feature>
<dbReference type="GO" id="GO:0005634">
    <property type="term" value="C:nucleus"/>
    <property type="evidence" value="ECO:0007669"/>
    <property type="project" value="TreeGrafter"/>
</dbReference>
<keyword evidence="6" id="KW-1185">Reference proteome</keyword>
<feature type="region of interest" description="Disordered" evidence="3">
    <location>
        <begin position="411"/>
        <end position="448"/>
    </location>
</feature>
<feature type="compositionally biased region" description="Basic and acidic residues" evidence="3">
    <location>
        <begin position="251"/>
        <end position="262"/>
    </location>
</feature>
<feature type="region of interest" description="Disordered" evidence="3">
    <location>
        <begin position="1"/>
        <end position="28"/>
    </location>
</feature>
<dbReference type="InterPro" id="IPR038090">
    <property type="entry name" value="Cdt1_C_WH_dom_sf"/>
</dbReference>
<dbReference type="Gene3D" id="1.10.10.1420">
    <property type="entry name" value="DNA replication factor Cdt1, C-terminal WH domain"/>
    <property type="match status" value="1"/>
</dbReference>
<dbReference type="CDD" id="cd08674">
    <property type="entry name" value="Cdt1_m"/>
    <property type="match status" value="1"/>
</dbReference>
<dbReference type="InterPro" id="IPR032054">
    <property type="entry name" value="Cdt1_C"/>
</dbReference>
<dbReference type="GO" id="GO:0071163">
    <property type="term" value="P:DNA replication preinitiation complex assembly"/>
    <property type="evidence" value="ECO:0007669"/>
    <property type="project" value="InterPro"/>
</dbReference>
<dbReference type="EMBL" id="JAHRHJ020000003">
    <property type="protein sequence ID" value="KAH9323679.1"/>
    <property type="molecule type" value="Genomic_DNA"/>
</dbReference>
<feature type="domain" description="CDT1 Geminin-binding" evidence="4">
    <location>
        <begin position="36"/>
        <end position="173"/>
    </location>
</feature>
<dbReference type="GO" id="GO:0000278">
    <property type="term" value="P:mitotic cell cycle"/>
    <property type="evidence" value="ECO:0007669"/>
    <property type="project" value="TreeGrafter"/>
</dbReference>
<keyword evidence="2" id="KW-0131">Cell cycle</keyword>
<reference evidence="5 6" key="1">
    <citation type="journal article" date="2021" name="Nat. Plants">
        <title>The Taxus genome provides insights into paclitaxel biosynthesis.</title>
        <authorList>
            <person name="Xiong X."/>
            <person name="Gou J."/>
            <person name="Liao Q."/>
            <person name="Li Y."/>
            <person name="Zhou Q."/>
            <person name="Bi G."/>
            <person name="Li C."/>
            <person name="Du R."/>
            <person name="Wang X."/>
            <person name="Sun T."/>
            <person name="Guo L."/>
            <person name="Liang H."/>
            <person name="Lu P."/>
            <person name="Wu Y."/>
            <person name="Zhang Z."/>
            <person name="Ro D.K."/>
            <person name="Shang Y."/>
            <person name="Huang S."/>
            <person name="Yan J."/>
        </authorList>
    </citation>
    <scope>NUCLEOTIDE SEQUENCE [LARGE SCALE GENOMIC DNA]</scope>
    <source>
        <strain evidence="5">Ta-2019</strain>
    </source>
</reference>
<dbReference type="SUPFAM" id="SSF46785">
    <property type="entry name" value="Winged helix' DNA-binding domain"/>
    <property type="match status" value="1"/>
</dbReference>
<dbReference type="InterPro" id="IPR045173">
    <property type="entry name" value="Cdt1"/>
</dbReference>
<organism evidence="5 6">
    <name type="scientific">Taxus chinensis</name>
    <name type="common">Chinese yew</name>
    <name type="synonym">Taxus wallichiana var. chinensis</name>
    <dbReference type="NCBI Taxonomy" id="29808"/>
    <lineage>
        <taxon>Eukaryota</taxon>
        <taxon>Viridiplantae</taxon>
        <taxon>Streptophyta</taxon>
        <taxon>Embryophyta</taxon>
        <taxon>Tracheophyta</taxon>
        <taxon>Spermatophyta</taxon>
        <taxon>Pinopsida</taxon>
        <taxon>Pinidae</taxon>
        <taxon>Conifers II</taxon>
        <taxon>Cupressales</taxon>
        <taxon>Taxaceae</taxon>
        <taxon>Taxus</taxon>
    </lineage>
</organism>
<evidence type="ECO:0000256" key="2">
    <source>
        <dbReference type="ARBA" id="ARBA00023306"/>
    </source>
</evidence>
<dbReference type="GO" id="GO:0030174">
    <property type="term" value="P:regulation of DNA-templated DNA replication initiation"/>
    <property type="evidence" value="ECO:0007669"/>
    <property type="project" value="InterPro"/>
</dbReference>
<dbReference type="GO" id="GO:0003677">
    <property type="term" value="F:DNA binding"/>
    <property type="evidence" value="ECO:0007669"/>
    <property type="project" value="InterPro"/>
</dbReference>
<dbReference type="PANTHER" id="PTHR28637">
    <property type="entry name" value="DNA REPLICATION FACTOR CDT1"/>
    <property type="match status" value="1"/>
</dbReference>
<accession>A0AA38GHH0</accession>
<dbReference type="Pfam" id="PF08839">
    <property type="entry name" value="CDT1"/>
    <property type="match status" value="1"/>
</dbReference>
<feature type="compositionally biased region" description="Polar residues" evidence="3">
    <location>
        <begin position="231"/>
        <end position="250"/>
    </location>
</feature>
<feature type="compositionally biased region" description="Basic and acidic residues" evidence="3">
    <location>
        <begin position="1"/>
        <end position="19"/>
    </location>
</feature>
<dbReference type="AlphaFoldDB" id="A0AA38GHH0"/>
<sequence>ANTHSEKPSLLGEKERQDQESVSMQAKTPKAADFNLPDKYVVLAEFFDAMESAIRLLRLRKAISTFGNICPQVETMTLRRFMHSHVAQMKYILPEGLLLEKIMLHDERTLCMKADLKITLLHDALNSAKGSQVFASLSKVNTSVLRKTFHTRLVEFVQSHPQGDDVPEEVLPEPFNKKCQPAPVKPNIVVSRPSCTSACSPRPVHEQDVQSSIMSSLLPKSFQRRFSQRTLTPQASLNSSCIPKQNQNLKPSDDPEVRKSDSSKSAVSLSANSHFPVGFKSRFAAKFCQNEISQISNDSKKPSEVDCSPILMSSDASANNAPYQSETPCKVPEAKAVTKSAVEENTPCKSVLAFESKSPPMIKGCFTPTTPRVATDSFPQKTVSAVSSAHNTPAVKTLLKSSVKNSISRRSLRFENSPNSPNASPPVSSPKTISFASPDSPCVSKSCGQKSKTSKVRRAVVFNKSNENSSSTICEDSSVCSTTLKRKAAEFLSTDTSMLSTPAKFEGMENYADSAMQSPLKMAKTSSPISKNDEYATINSSCPFKSPTTTLGLENILYEKTLEEIFLSTPPLHPAKQRRVNAGEPTAAQIKAAQSCSQTCPPSFHSPLKSNTEHCKVDADRESNASRQTENGSISIQGSCSESLDVINQSEWEILQTLSPKFVREVHEKQIKNLDDCRLGVSAAKRRQQMLACLPKLFNMIRDIFRSIKRSVITRQELIHKIISNHCDVTDRSEVEEQLQLLQELVPDWISGRTSTSGDFLYSIENNIDMRSIHTRLLRAV</sequence>
<comment type="similarity">
    <text evidence="1">Belongs to the Cdt1 family.</text>
</comment>
<dbReference type="Proteomes" id="UP000824469">
    <property type="component" value="Unassembled WGS sequence"/>
</dbReference>
<evidence type="ECO:0000313" key="5">
    <source>
        <dbReference type="EMBL" id="KAH9323679.1"/>
    </source>
</evidence>
<evidence type="ECO:0000313" key="6">
    <source>
        <dbReference type="Proteomes" id="UP000824469"/>
    </source>
</evidence>
<dbReference type="InterPro" id="IPR014939">
    <property type="entry name" value="CDT1_Gemini-bd-like"/>
</dbReference>
<feature type="compositionally biased region" description="Polar residues" evidence="3">
    <location>
        <begin position="625"/>
        <end position="636"/>
    </location>
</feature>
<evidence type="ECO:0000256" key="3">
    <source>
        <dbReference type="SAM" id="MobiDB-lite"/>
    </source>
</evidence>
<proteinExistence type="inferred from homology"/>
<feature type="compositionally biased region" description="Basic and acidic residues" evidence="3">
    <location>
        <begin position="611"/>
        <end position="624"/>
    </location>
</feature>
<dbReference type="OMA" id="MKHIFPE"/>